<evidence type="ECO:0000313" key="1">
    <source>
        <dbReference type="EMBL" id="CAF3656993.1"/>
    </source>
</evidence>
<protein>
    <recommendedName>
        <fullName evidence="3">C2H2-type domain-containing protein</fullName>
    </recommendedName>
</protein>
<comment type="caution">
    <text evidence="1">The sequence shown here is derived from an EMBL/GenBank/DDBJ whole genome shotgun (WGS) entry which is preliminary data.</text>
</comment>
<evidence type="ECO:0008006" key="3">
    <source>
        <dbReference type="Google" id="ProtNLM"/>
    </source>
</evidence>
<evidence type="ECO:0000313" key="2">
    <source>
        <dbReference type="Proteomes" id="UP000663869"/>
    </source>
</evidence>
<organism evidence="1 2">
    <name type="scientific">Rotaria socialis</name>
    <dbReference type="NCBI Taxonomy" id="392032"/>
    <lineage>
        <taxon>Eukaryota</taxon>
        <taxon>Metazoa</taxon>
        <taxon>Spiralia</taxon>
        <taxon>Gnathifera</taxon>
        <taxon>Rotifera</taxon>
        <taxon>Eurotatoria</taxon>
        <taxon>Bdelloidea</taxon>
        <taxon>Philodinida</taxon>
        <taxon>Philodinidae</taxon>
        <taxon>Rotaria</taxon>
    </lineage>
</organism>
<dbReference type="EMBL" id="CAJNYU010003264">
    <property type="protein sequence ID" value="CAF3656993.1"/>
    <property type="molecule type" value="Genomic_DNA"/>
</dbReference>
<accession>A0A818RGM1</accession>
<name>A0A818RGM1_9BILA</name>
<sequence>MLVPTDRQYHNLGICPVAGCQSSFESTEDLGLHIAANIHNIFEEEHQTSNDIVRLHLIETVRSTITSTISQTTKLFEDQLTQHTSFNQSPSCRYFSYAVWALRKRKHNNPLTKKVKDYIEKRWIESQDNNTKASVGQIQNEIRTLRSNTGSNMCEMCEYPTLNQVKYQCRTLTKKYELHTRQQLIEELAEDGIETIK</sequence>
<dbReference type="Proteomes" id="UP000663869">
    <property type="component" value="Unassembled WGS sequence"/>
</dbReference>
<dbReference type="AlphaFoldDB" id="A0A818RGM1"/>
<proteinExistence type="predicted"/>
<reference evidence="1" key="1">
    <citation type="submission" date="2021-02" db="EMBL/GenBank/DDBJ databases">
        <authorList>
            <person name="Nowell W R."/>
        </authorList>
    </citation>
    <scope>NUCLEOTIDE SEQUENCE</scope>
</reference>
<gene>
    <name evidence="1" type="ORF">FME351_LOCUS24829</name>
</gene>